<keyword evidence="3" id="KW-0479">Metal-binding</keyword>
<gene>
    <name evidence="11" type="ORF">H310_07401</name>
</gene>
<reference evidence="11" key="1">
    <citation type="submission" date="2013-12" db="EMBL/GenBank/DDBJ databases">
        <title>The Genome Sequence of Aphanomyces invadans NJM9701.</title>
        <authorList>
            <consortium name="The Broad Institute Genomics Platform"/>
            <person name="Russ C."/>
            <person name="Tyler B."/>
            <person name="van West P."/>
            <person name="Dieguez-Uribeondo J."/>
            <person name="Young S.K."/>
            <person name="Zeng Q."/>
            <person name="Gargeya S."/>
            <person name="Fitzgerald M."/>
            <person name="Abouelleil A."/>
            <person name="Alvarado L."/>
            <person name="Chapman S.B."/>
            <person name="Gainer-Dewar J."/>
            <person name="Goldberg J."/>
            <person name="Griggs A."/>
            <person name="Gujja S."/>
            <person name="Hansen M."/>
            <person name="Howarth C."/>
            <person name="Imamovic A."/>
            <person name="Ireland A."/>
            <person name="Larimer J."/>
            <person name="McCowan C."/>
            <person name="Murphy C."/>
            <person name="Pearson M."/>
            <person name="Poon T.W."/>
            <person name="Priest M."/>
            <person name="Roberts A."/>
            <person name="Saif S."/>
            <person name="Shea T."/>
            <person name="Sykes S."/>
            <person name="Wortman J."/>
            <person name="Nusbaum C."/>
            <person name="Birren B."/>
        </authorList>
    </citation>
    <scope>NUCLEOTIDE SEQUENCE [LARGE SCALE GENOMIC DNA]</scope>
    <source>
        <strain evidence="11">NJM9701</strain>
    </source>
</reference>
<comment type="subcellular location">
    <subcellularLocation>
        <location evidence="9">Mitochondrion inner membrane</location>
        <topology evidence="9">Peripheral membrane protein</topology>
        <orientation evidence="9">Intermembrane side</orientation>
    </subcellularLocation>
</comment>
<dbReference type="GO" id="GO:0046872">
    <property type="term" value="F:metal ion binding"/>
    <property type="evidence" value="ECO:0007669"/>
    <property type="project" value="UniProtKB-KW"/>
</dbReference>
<keyword evidence="4" id="KW-0862">Zinc</keyword>
<dbReference type="InterPro" id="IPR035427">
    <property type="entry name" value="Tim10-like_dom_sf"/>
</dbReference>
<dbReference type="GeneID" id="20084451"/>
<keyword evidence="7 9" id="KW-0496">Mitochondrion</keyword>
<evidence type="ECO:0000256" key="8">
    <source>
        <dbReference type="ARBA" id="ARBA00023157"/>
    </source>
</evidence>
<dbReference type="RefSeq" id="XP_008871021.1">
    <property type="nucleotide sequence ID" value="XM_008872799.1"/>
</dbReference>
<dbReference type="PANTHER" id="PTHR11038">
    <property type="entry name" value="MITOCHONDRIAL IMPORT INNER MEMBRANE TRANSLOCASE SUBUNIT TIM10"/>
    <property type="match status" value="1"/>
</dbReference>
<dbReference type="InterPro" id="IPR004217">
    <property type="entry name" value="Tim10-like"/>
</dbReference>
<keyword evidence="5 9" id="KW-0653">Protein transport</keyword>
<organism evidence="11">
    <name type="scientific">Aphanomyces invadans</name>
    <dbReference type="NCBI Taxonomy" id="157072"/>
    <lineage>
        <taxon>Eukaryota</taxon>
        <taxon>Sar</taxon>
        <taxon>Stramenopiles</taxon>
        <taxon>Oomycota</taxon>
        <taxon>Saprolegniomycetes</taxon>
        <taxon>Saprolegniales</taxon>
        <taxon>Verrucalvaceae</taxon>
        <taxon>Aphanomyces</taxon>
    </lineage>
</organism>
<feature type="domain" description="Tim10-like" evidence="10">
    <location>
        <begin position="27"/>
        <end position="81"/>
    </location>
</feature>
<dbReference type="VEuPathDB" id="FungiDB:H310_07401"/>
<keyword evidence="6 9" id="KW-0811">Translocation</keyword>
<comment type="domain">
    <text evidence="9">The twin CX3C motif contains 4 conserved Cys residues that form 2 disulfide bonds in the mitochondrial intermembrane space.</text>
</comment>
<evidence type="ECO:0000256" key="1">
    <source>
        <dbReference type="ARBA" id="ARBA00006720"/>
    </source>
</evidence>
<keyword evidence="2 9" id="KW-0813">Transport</keyword>
<keyword evidence="9" id="KW-0472">Membrane</keyword>
<dbReference type="SUPFAM" id="SSF144122">
    <property type="entry name" value="Tim10-like"/>
    <property type="match status" value="1"/>
</dbReference>
<evidence type="ECO:0000256" key="6">
    <source>
        <dbReference type="ARBA" id="ARBA00023010"/>
    </source>
</evidence>
<dbReference type="GO" id="GO:0045039">
    <property type="term" value="P:protein insertion into mitochondrial inner membrane"/>
    <property type="evidence" value="ECO:0007669"/>
    <property type="project" value="TreeGrafter"/>
</dbReference>
<sequence>MFPGFQTTRVAPAEATAEQKRIMESVKQEADTLMHMQDRMRQICFEKCVHRFREGDLDMGESTCDDRCVGKYLQAYYKLNQYLPTLQEKLAQEAPPTKPSDLFEY</sequence>
<dbReference type="GO" id="GO:0005743">
    <property type="term" value="C:mitochondrial inner membrane"/>
    <property type="evidence" value="ECO:0007669"/>
    <property type="project" value="UniProtKB-SubCell"/>
</dbReference>
<dbReference type="STRING" id="157072.A0A024U3C2"/>
<keyword evidence="9" id="KW-0143">Chaperone</keyword>
<dbReference type="AlphaFoldDB" id="A0A024U3C2"/>
<dbReference type="GO" id="GO:0015031">
    <property type="term" value="P:protein transport"/>
    <property type="evidence" value="ECO:0007669"/>
    <property type="project" value="UniProtKB-KW"/>
</dbReference>
<dbReference type="Pfam" id="PF02953">
    <property type="entry name" value="zf-Tim10_DDP"/>
    <property type="match status" value="1"/>
</dbReference>
<accession>A0A024U3C2</accession>
<dbReference type="Gene3D" id="1.10.287.810">
    <property type="entry name" value="Mitochondrial import inner membrane translocase subunit tim13 like domains"/>
    <property type="match status" value="1"/>
</dbReference>
<dbReference type="PANTHER" id="PTHR11038:SF16">
    <property type="entry name" value="MITOCHONDRIAL IMPORT INNER MEMBRANE TRANSLOCASE SUBUNIT TIM10"/>
    <property type="match status" value="1"/>
</dbReference>
<evidence type="ECO:0000256" key="5">
    <source>
        <dbReference type="ARBA" id="ARBA00022927"/>
    </source>
</evidence>
<protein>
    <recommendedName>
        <fullName evidence="9">Mitochondrial import inner membrane translocase subunit</fullName>
    </recommendedName>
</protein>
<evidence type="ECO:0000256" key="4">
    <source>
        <dbReference type="ARBA" id="ARBA00022833"/>
    </source>
</evidence>
<keyword evidence="8 9" id="KW-1015">Disulfide bond</keyword>
<comment type="similarity">
    <text evidence="1 9">Belongs to the small Tim family.</text>
</comment>
<dbReference type="OrthoDB" id="274922at2759"/>
<evidence type="ECO:0000256" key="3">
    <source>
        <dbReference type="ARBA" id="ARBA00022723"/>
    </source>
</evidence>
<evidence type="ECO:0000259" key="10">
    <source>
        <dbReference type="Pfam" id="PF02953"/>
    </source>
</evidence>
<evidence type="ECO:0000313" key="11">
    <source>
        <dbReference type="EMBL" id="ETW00886.1"/>
    </source>
</evidence>
<keyword evidence="9" id="KW-0999">Mitochondrion inner membrane</keyword>
<dbReference type="EMBL" id="KI913964">
    <property type="protein sequence ID" value="ETW00886.1"/>
    <property type="molecule type" value="Genomic_DNA"/>
</dbReference>
<comment type="function">
    <text evidence="9">Mitochondrial intermembrane chaperone that participates in the import and insertion of some multi-pass transmembrane proteins into the mitochondrial inner membrane. Also required for the transfer of beta-barrel precursors from the TOM complex to the sorting and assembly machinery (SAM complex) of the outer membrane. Acts as a chaperone-like protein that protects the hydrophobic precursors from aggregation and guide them through the mitochondrial intermembrane space.</text>
</comment>
<evidence type="ECO:0000256" key="2">
    <source>
        <dbReference type="ARBA" id="ARBA00022448"/>
    </source>
</evidence>
<evidence type="ECO:0000256" key="7">
    <source>
        <dbReference type="ARBA" id="ARBA00023128"/>
    </source>
</evidence>
<proteinExistence type="inferred from homology"/>
<comment type="subunit">
    <text evidence="9">Heterohexamer.</text>
</comment>
<evidence type="ECO:0000256" key="9">
    <source>
        <dbReference type="RuleBase" id="RU367043"/>
    </source>
</evidence>
<dbReference type="eggNOG" id="ENOG502S37R">
    <property type="taxonomic scope" value="Eukaryota"/>
</dbReference>
<name>A0A024U3C2_9STRA</name>